<dbReference type="EMBL" id="JAGFBR010000017">
    <property type="protein sequence ID" value="KAH0451853.1"/>
    <property type="molecule type" value="Genomic_DNA"/>
</dbReference>
<keyword evidence="3" id="KW-1185">Reference proteome</keyword>
<evidence type="ECO:0000313" key="3">
    <source>
        <dbReference type="Proteomes" id="UP000775213"/>
    </source>
</evidence>
<comment type="caution">
    <text evidence="2">The sequence shown here is derived from an EMBL/GenBank/DDBJ whole genome shotgun (WGS) entry which is preliminary data.</text>
</comment>
<sequence length="76" mass="8743">MSTERFLINSRSNSFQLVWDLIPIKIALMKLAYQSCRSLGDLESTTDQAINSTEHKMGQKPQPKQDSYFPEHLSQL</sequence>
<accession>A0AAV7G7R9</accession>
<evidence type="ECO:0000256" key="1">
    <source>
        <dbReference type="SAM" id="MobiDB-lite"/>
    </source>
</evidence>
<protein>
    <submittedName>
        <fullName evidence="2">Uncharacterized protein</fullName>
    </submittedName>
</protein>
<proteinExistence type="predicted"/>
<evidence type="ECO:0000313" key="2">
    <source>
        <dbReference type="EMBL" id="KAH0451853.1"/>
    </source>
</evidence>
<dbReference type="Proteomes" id="UP000775213">
    <property type="component" value="Unassembled WGS sequence"/>
</dbReference>
<gene>
    <name evidence="2" type="ORF">IEQ34_019152</name>
</gene>
<dbReference type="AlphaFoldDB" id="A0AAV7G7R9"/>
<feature type="region of interest" description="Disordered" evidence="1">
    <location>
        <begin position="47"/>
        <end position="76"/>
    </location>
</feature>
<name>A0AAV7G7R9_DENCH</name>
<organism evidence="2 3">
    <name type="scientific">Dendrobium chrysotoxum</name>
    <name type="common">Orchid</name>
    <dbReference type="NCBI Taxonomy" id="161865"/>
    <lineage>
        <taxon>Eukaryota</taxon>
        <taxon>Viridiplantae</taxon>
        <taxon>Streptophyta</taxon>
        <taxon>Embryophyta</taxon>
        <taxon>Tracheophyta</taxon>
        <taxon>Spermatophyta</taxon>
        <taxon>Magnoliopsida</taxon>
        <taxon>Liliopsida</taxon>
        <taxon>Asparagales</taxon>
        <taxon>Orchidaceae</taxon>
        <taxon>Epidendroideae</taxon>
        <taxon>Malaxideae</taxon>
        <taxon>Dendrobiinae</taxon>
        <taxon>Dendrobium</taxon>
    </lineage>
</organism>
<reference evidence="2 3" key="1">
    <citation type="journal article" date="2021" name="Hortic Res">
        <title>Chromosome-scale assembly of the Dendrobium chrysotoxum genome enhances the understanding of orchid evolution.</title>
        <authorList>
            <person name="Zhang Y."/>
            <person name="Zhang G.Q."/>
            <person name="Zhang D."/>
            <person name="Liu X.D."/>
            <person name="Xu X.Y."/>
            <person name="Sun W.H."/>
            <person name="Yu X."/>
            <person name="Zhu X."/>
            <person name="Wang Z.W."/>
            <person name="Zhao X."/>
            <person name="Zhong W.Y."/>
            <person name="Chen H."/>
            <person name="Yin W.L."/>
            <person name="Huang T."/>
            <person name="Niu S.C."/>
            <person name="Liu Z.J."/>
        </authorList>
    </citation>
    <scope>NUCLEOTIDE SEQUENCE [LARGE SCALE GENOMIC DNA]</scope>
    <source>
        <strain evidence="2">Lindl</strain>
    </source>
</reference>